<evidence type="ECO:0000259" key="15">
    <source>
        <dbReference type="PROSITE" id="PS50002"/>
    </source>
</evidence>
<dbReference type="GO" id="GO:0043130">
    <property type="term" value="F:ubiquitin binding"/>
    <property type="evidence" value="ECO:0007669"/>
    <property type="project" value="InterPro"/>
</dbReference>
<dbReference type="InterPro" id="IPR001452">
    <property type="entry name" value="SH3_domain"/>
</dbReference>
<dbReference type="Gene3D" id="1.10.150.50">
    <property type="entry name" value="Transcription Factor, Ets-1"/>
    <property type="match status" value="1"/>
</dbReference>
<evidence type="ECO:0000256" key="10">
    <source>
        <dbReference type="ARBA" id="ARBA00023136"/>
    </source>
</evidence>
<feature type="region of interest" description="Disordered" evidence="14">
    <location>
        <begin position="1074"/>
        <end position="1123"/>
    </location>
</feature>
<dbReference type="FunCoup" id="A0A3N4LVT2">
    <property type="interactions" value="134"/>
</dbReference>
<keyword evidence="9" id="KW-0967">Endosome</keyword>
<keyword evidence="12" id="KW-0206">Cytoskeleton</keyword>
<dbReference type="InterPro" id="IPR056996">
    <property type="entry name" value="PH_SLA1"/>
</dbReference>
<dbReference type="SMART" id="SM00326">
    <property type="entry name" value="SH3"/>
    <property type="match status" value="3"/>
</dbReference>
<feature type="domain" description="SH3" evidence="15">
    <location>
        <begin position="404"/>
        <end position="465"/>
    </location>
</feature>
<evidence type="ECO:0000256" key="13">
    <source>
        <dbReference type="PROSITE-ProRule" id="PRU00192"/>
    </source>
</evidence>
<feature type="compositionally biased region" description="Pro residues" evidence="14">
    <location>
        <begin position="136"/>
        <end position="155"/>
    </location>
</feature>
<evidence type="ECO:0000256" key="9">
    <source>
        <dbReference type="ARBA" id="ARBA00022753"/>
    </source>
</evidence>
<feature type="domain" description="SH3" evidence="15">
    <location>
        <begin position="4"/>
        <end position="71"/>
    </location>
</feature>
<feature type="compositionally biased region" description="Low complexity" evidence="14">
    <location>
        <begin position="230"/>
        <end position="240"/>
    </location>
</feature>
<dbReference type="Pfam" id="PF24081">
    <property type="entry name" value="PH_SLA1"/>
    <property type="match status" value="1"/>
</dbReference>
<keyword evidence="10" id="KW-0472">Membrane</keyword>
<comment type="subcellular location">
    <subcellularLocation>
        <location evidence="3">Cell membrane</location>
        <topology evidence="3">Peripheral membrane protein</topology>
        <orientation evidence="3">Cytoplasmic side</orientation>
    </subcellularLocation>
    <subcellularLocation>
        <location evidence="2">Cytoplasm</location>
        <location evidence="2">Cytoskeleton</location>
        <location evidence="2">Actin patch</location>
    </subcellularLocation>
    <subcellularLocation>
        <location evidence="1">Endosome membrane</location>
        <topology evidence="1">Peripheral membrane protein</topology>
        <orientation evidence="1">Cytoplasmic side</orientation>
    </subcellularLocation>
</comment>
<feature type="compositionally biased region" description="Gly residues" evidence="14">
    <location>
        <begin position="723"/>
        <end position="736"/>
    </location>
</feature>
<feature type="compositionally biased region" description="Pro residues" evidence="14">
    <location>
        <begin position="182"/>
        <end position="201"/>
    </location>
</feature>
<dbReference type="EMBL" id="ML121540">
    <property type="protein sequence ID" value="RPB24751.1"/>
    <property type="molecule type" value="Genomic_DNA"/>
</dbReference>
<dbReference type="InterPro" id="IPR036028">
    <property type="entry name" value="SH3-like_dom_sf"/>
</dbReference>
<evidence type="ECO:0000256" key="1">
    <source>
        <dbReference type="ARBA" id="ARBA00004125"/>
    </source>
</evidence>
<evidence type="ECO:0000256" key="8">
    <source>
        <dbReference type="ARBA" id="ARBA00022583"/>
    </source>
</evidence>
<organism evidence="16 17">
    <name type="scientific">Terfezia boudieri ATCC MYA-4762</name>
    <dbReference type="NCBI Taxonomy" id="1051890"/>
    <lineage>
        <taxon>Eukaryota</taxon>
        <taxon>Fungi</taxon>
        <taxon>Dikarya</taxon>
        <taxon>Ascomycota</taxon>
        <taxon>Pezizomycotina</taxon>
        <taxon>Pezizomycetes</taxon>
        <taxon>Pezizales</taxon>
        <taxon>Pezizaceae</taxon>
        <taxon>Terfezia</taxon>
    </lineage>
</organism>
<dbReference type="GO" id="GO:0042802">
    <property type="term" value="F:identical protein binding"/>
    <property type="evidence" value="ECO:0007669"/>
    <property type="project" value="InterPro"/>
</dbReference>
<dbReference type="GO" id="GO:0006897">
    <property type="term" value="P:endocytosis"/>
    <property type="evidence" value="ECO:0007669"/>
    <property type="project" value="UniProtKB-KW"/>
</dbReference>
<dbReference type="GO" id="GO:0010008">
    <property type="term" value="C:endosome membrane"/>
    <property type="evidence" value="ECO:0007669"/>
    <property type="project" value="UniProtKB-SubCell"/>
</dbReference>
<dbReference type="PRINTS" id="PR00452">
    <property type="entry name" value="SH3DOMAIN"/>
</dbReference>
<dbReference type="GO" id="GO:0005886">
    <property type="term" value="C:plasma membrane"/>
    <property type="evidence" value="ECO:0007669"/>
    <property type="project" value="UniProtKB-SubCell"/>
</dbReference>
<dbReference type="PANTHER" id="PTHR15735">
    <property type="entry name" value="FCH AND DOUBLE SH3 DOMAINS PROTEIN"/>
    <property type="match status" value="1"/>
</dbReference>
<evidence type="ECO:0000256" key="5">
    <source>
        <dbReference type="ARBA" id="ARBA00020357"/>
    </source>
</evidence>
<sequence>MPSHFLGIYVVLYDYTPQSEQELSLKEGDLLYVLEKSEDDDWWKAKKRTLFTDEDEPEGLVPCNYIEEAKTIGKAKATYDYTRQTQEELSFTEDAILDVYDTQDPDWTLVGYNGEYGFAPANYIEIDEQGEEASPAPAPVPAPVPVAARPPPALTLPPRSHSPSPPLPPSPGIAPPDLEKPLPTPQPDYDDQPPPPTPPRPVSMVGASSNNRISMPPGRPQQGPPSANNSRSPRMQQPSPRRARFADYPDSDSDDGPSLPVKRPPHERRAQRQQSDYGDDRLHPVEPGSPGHIPPGYRTFPVAELIGKKKHAALLALGPDRIILIPDKSTLPRQEWSIENMLNYSVEGKHVFIDCNYPTKAMDLHAGSKEGAAEIFSALGEINGAARAAGLREVLSAAENKYKRSEAIGTILWDFVAGGQDEVSVAAGDEVTILDDKDADWWLVKRTVNGEEGVVPSSYVERGRTDIAASIDGKTKEAKARNSVHGGDYARMSSSPSLPSGVQLPVRTTSLASKRQNGEVQPQKTKPDASKLRTWTDRSKTFKVEAQFLGCRDGKIHLHKSNGVKIAVPVAKMSVEDLEYVERITGLSLDEDKPLSYVKNQQGQQSHQQRLQQQKPQSGITIEKPSSGASQDKKNEYDWFDFFLGCGIDLGQCQRYALNFQKENMDETFLPELTASSMRSLGMKEGDIIRATKFLDNKYNRNGSDGGKKAVSFGSTEVIGENGGEGSGGLFSGPGGVLKNNTGRKGRPAPAVVTSDTVDLNAFLQKPSPPPASKSPGGSPGGFEDDAWAPKPSKQVESLKPATPPVPTQPTPPPPAPAPVVHPDIAGLSLDTPPLQPTTVSPPPPQASISSQPSFAAQARQRPAAPSSAGSATGSLLPPPPPQRPISAPQTFQPNPMGSAPLQPQMTGLPLTSTAPPGQLSMADQLHNMRMAQIQQQQESLAQTQRMILAQMTGANPLIAHATGLTQQHQQQANIPPQQPSGFMNGLPTLQQPQPQIPQQSFQPLINQPTGMMPQPTGMMGQPRMTQPTEMGMGMGMGMAGGMAGMRTPGQPITMPVNSLLQPALVPQQTGLMQPLKPQATGPPPPVRFGVQPGAPKLAPQPTGKRANLSQRRKIHSDSRKLL</sequence>
<dbReference type="CDD" id="cd11774">
    <property type="entry name" value="SH3_Sla1p_2"/>
    <property type="match status" value="1"/>
</dbReference>
<evidence type="ECO:0000256" key="14">
    <source>
        <dbReference type="SAM" id="MobiDB-lite"/>
    </source>
</evidence>
<keyword evidence="6 13" id="KW-0728">SH3 domain</keyword>
<dbReference type="InterPro" id="IPR007131">
    <property type="entry name" value="SHD1"/>
</dbReference>
<evidence type="ECO:0000313" key="16">
    <source>
        <dbReference type="EMBL" id="RPB24751.1"/>
    </source>
</evidence>
<dbReference type="Pfam" id="PF00018">
    <property type="entry name" value="SH3_1"/>
    <property type="match status" value="3"/>
</dbReference>
<evidence type="ECO:0000313" key="17">
    <source>
        <dbReference type="Proteomes" id="UP000267821"/>
    </source>
</evidence>
<dbReference type="AlphaFoldDB" id="A0A3N4LVT2"/>
<gene>
    <name evidence="16" type="ORF">L211DRAFT_145797</name>
</gene>
<dbReference type="InParanoid" id="A0A3N4LVT2"/>
<feature type="region of interest" description="Disordered" evidence="14">
    <location>
        <begin position="723"/>
        <end position="919"/>
    </location>
</feature>
<feature type="compositionally biased region" description="Pro residues" evidence="14">
    <location>
        <begin position="802"/>
        <end position="820"/>
    </location>
</feature>
<dbReference type="CDD" id="cd11773">
    <property type="entry name" value="SH3_Sla1p_1"/>
    <property type="match status" value="1"/>
</dbReference>
<feature type="compositionally biased region" description="Pro residues" evidence="14">
    <location>
        <begin position="834"/>
        <end position="846"/>
    </location>
</feature>
<evidence type="ECO:0000256" key="11">
    <source>
        <dbReference type="ARBA" id="ARBA00023203"/>
    </source>
</evidence>
<dbReference type="InterPro" id="IPR013761">
    <property type="entry name" value="SAM/pointed_sf"/>
</dbReference>
<dbReference type="Gene3D" id="2.30.30.700">
    <property type="entry name" value="SLA1 homology domain 1"/>
    <property type="match status" value="1"/>
</dbReference>
<evidence type="ECO:0000256" key="12">
    <source>
        <dbReference type="ARBA" id="ARBA00023212"/>
    </source>
</evidence>
<protein>
    <recommendedName>
        <fullName evidence="5">Actin cytoskeleton-regulatory complex protein SLA1</fullName>
    </recommendedName>
</protein>
<dbReference type="FunFam" id="2.30.30.700:FF:000001">
    <property type="entry name" value="Actin cytoskeleton-regulatory complex protein SLA1"/>
    <property type="match status" value="1"/>
</dbReference>
<keyword evidence="17" id="KW-1185">Reference proteome</keyword>
<evidence type="ECO:0000256" key="2">
    <source>
        <dbReference type="ARBA" id="ARBA00004134"/>
    </source>
</evidence>
<dbReference type="PANTHER" id="PTHR15735:SF19">
    <property type="entry name" value="ACTIN CYTOSKELETON-REGULATORY COMPLEX PROTEIN SLA1"/>
    <property type="match status" value="1"/>
</dbReference>
<feature type="compositionally biased region" description="Polar residues" evidence="14">
    <location>
        <begin position="890"/>
        <end position="916"/>
    </location>
</feature>
<feature type="region of interest" description="Disordered" evidence="14">
    <location>
        <begin position="472"/>
        <end position="531"/>
    </location>
</feature>
<dbReference type="SUPFAM" id="SSF50044">
    <property type="entry name" value="SH3-domain"/>
    <property type="match status" value="3"/>
</dbReference>
<dbReference type="GO" id="GO:0003779">
    <property type="term" value="F:actin binding"/>
    <property type="evidence" value="ECO:0007669"/>
    <property type="project" value="UniProtKB-KW"/>
</dbReference>
<keyword evidence="11" id="KW-0009">Actin-binding</keyword>
<accession>A0A3N4LVT2</accession>
<dbReference type="GO" id="GO:0030674">
    <property type="term" value="F:protein-macromolecule adaptor activity"/>
    <property type="evidence" value="ECO:0007669"/>
    <property type="project" value="InterPro"/>
</dbReference>
<feature type="compositionally biased region" description="Low complexity" evidence="14">
    <location>
        <begin position="847"/>
        <end position="875"/>
    </location>
</feature>
<dbReference type="OrthoDB" id="26539at2759"/>
<feature type="domain" description="SH3" evidence="15">
    <location>
        <begin position="72"/>
        <end position="129"/>
    </location>
</feature>
<keyword evidence="7" id="KW-1003">Cell membrane</keyword>
<dbReference type="InterPro" id="IPR035800">
    <property type="entry name" value="Sla1_SH3_1"/>
</dbReference>
<feature type="region of interest" description="Disordered" evidence="14">
    <location>
        <begin position="599"/>
        <end position="633"/>
    </location>
</feature>
<feature type="compositionally biased region" description="Pro residues" evidence="14">
    <location>
        <begin position="163"/>
        <end position="174"/>
    </location>
</feature>
<dbReference type="GO" id="GO:0030479">
    <property type="term" value="C:actin cortical patch"/>
    <property type="evidence" value="ECO:0007669"/>
    <property type="project" value="UniProtKB-SubCell"/>
</dbReference>
<dbReference type="Pfam" id="PF03983">
    <property type="entry name" value="SHD1"/>
    <property type="match status" value="1"/>
</dbReference>
<evidence type="ECO:0000256" key="6">
    <source>
        <dbReference type="ARBA" id="ARBA00022443"/>
    </source>
</evidence>
<feature type="compositionally biased region" description="Low complexity" evidence="14">
    <location>
        <begin position="601"/>
        <end position="617"/>
    </location>
</feature>
<evidence type="ECO:0000256" key="7">
    <source>
        <dbReference type="ARBA" id="ARBA00022475"/>
    </source>
</evidence>
<reference evidence="16 17" key="1">
    <citation type="journal article" date="2018" name="Nat. Ecol. Evol.">
        <title>Pezizomycetes genomes reveal the molecular basis of ectomycorrhizal truffle lifestyle.</title>
        <authorList>
            <person name="Murat C."/>
            <person name="Payen T."/>
            <person name="Noel B."/>
            <person name="Kuo A."/>
            <person name="Morin E."/>
            <person name="Chen J."/>
            <person name="Kohler A."/>
            <person name="Krizsan K."/>
            <person name="Balestrini R."/>
            <person name="Da Silva C."/>
            <person name="Montanini B."/>
            <person name="Hainaut M."/>
            <person name="Levati E."/>
            <person name="Barry K.W."/>
            <person name="Belfiori B."/>
            <person name="Cichocki N."/>
            <person name="Clum A."/>
            <person name="Dockter R.B."/>
            <person name="Fauchery L."/>
            <person name="Guy J."/>
            <person name="Iotti M."/>
            <person name="Le Tacon F."/>
            <person name="Lindquist E.A."/>
            <person name="Lipzen A."/>
            <person name="Malagnac F."/>
            <person name="Mello A."/>
            <person name="Molinier V."/>
            <person name="Miyauchi S."/>
            <person name="Poulain J."/>
            <person name="Riccioni C."/>
            <person name="Rubini A."/>
            <person name="Sitrit Y."/>
            <person name="Splivallo R."/>
            <person name="Traeger S."/>
            <person name="Wang M."/>
            <person name="Zifcakova L."/>
            <person name="Wipf D."/>
            <person name="Zambonelli A."/>
            <person name="Paolocci F."/>
            <person name="Nowrousian M."/>
            <person name="Ottonello S."/>
            <person name="Baldrian P."/>
            <person name="Spatafora J.W."/>
            <person name="Henrissat B."/>
            <person name="Nagy L.G."/>
            <person name="Aury J.M."/>
            <person name="Wincker P."/>
            <person name="Grigoriev I.V."/>
            <person name="Bonfante P."/>
            <person name="Martin F.M."/>
        </authorList>
    </citation>
    <scope>NUCLEOTIDE SEQUENCE [LARGE SCALE GENOMIC DNA]</scope>
    <source>
        <strain evidence="16 17">ATCC MYA-4762</strain>
    </source>
</reference>
<keyword evidence="12" id="KW-0963">Cytoplasm</keyword>
<dbReference type="Proteomes" id="UP000267821">
    <property type="component" value="Unassembled WGS sequence"/>
</dbReference>
<dbReference type="Gene3D" id="2.30.30.40">
    <property type="entry name" value="SH3 Domains"/>
    <property type="match status" value="3"/>
</dbReference>
<comment type="similarity">
    <text evidence="4">Belongs to the SLA1 family.</text>
</comment>
<feature type="region of interest" description="Disordered" evidence="14">
    <location>
        <begin position="130"/>
        <end position="296"/>
    </location>
</feature>
<proteinExistence type="inferred from homology"/>
<feature type="compositionally biased region" description="Polar residues" evidence="14">
    <location>
        <begin position="492"/>
        <end position="524"/>
    </location>
</feature>
<keyword evidence="8" id="KW-0254">Endocytosis</keyword>
<evidence type="ECO:0000256" key="3">
    <source>
        <dbReference type="ARBA" id="ARBA00004413"/>
    </source>
</evidence>
<dbReference type="STRING" id="1051890.A0A3N4LVT2"/>
<evidence type="ECO:0000256" key="4">
    <source>
        <dbReference type="ARBA" id="ARBA00007948"/>
    </source>
</evidence>
<name>A0A3N4LVT2_9PEZI</name>
<dbReference type="PROSITE" id="PS50002">
    <property type="entry name" value="SH3"/>
    <property type="match status" value="3"/>
</dbReference>